<comment type="function">
    <text evidence="8">Transfers a GMP moiety from GTP to Mo-molybdopterin (Mo-MPT) cofactor (Moco or molybdenum cofactor) to form Mo-molybdopterin guanine dinucleotide (Mo-MGD) cofactor.</text>
</comment>
<comment type="caution">
    <text evidence="8">Lacks conserved residue(s) required for the propagation of feature annotation.</text>
</comment>
<dbReference type="HAMAP" id="MF_00316">
    <property type="entry name" value="MobA"/>
    <property type="match status" value="1"/>
</dbReference>
<evidence type="ECO:0000256" key="6">
    <source>
        <dbReference type="ARBA" id="ARBA00023134"/>
    </source>
</evidence>
<comment type="domain">
    <text evidence="8">The N-terminal domain determines nucleotide recognition and specific binding, while the C-terminal domain determines the specific binding to the target protein.</text>
</comment>
<dbReference type="RefSeq" id="WP_311494208.1">
    <property type="nucleotide sequence ID" value="NZ_JAVRHO010000005.1"/>
</dbReference>
<comment type="similarity">
    <text evidence="8">Belongs to the MobA family.</text>
</comment>
<dbReference type="Gene3D" id="3.90.550.10">
    <property type="entry name" value="Spore Coat Polysaccharide Biosynthesis Protein SpsA, Chain A"/>
    <property type="match status" value="1"/>
</dbReference>
<dbReference type="EMBL" id="JAVRHO010000005">
    <property type="protein sequence ID" value="MDT0646024.1"/>
    <property type="molecule type" value="Genomic_DNA"/>
</dbReference>
<evidence type="ECO:0000259" key="9">
    <source>
        <dbReference type="Pfam" id="PF12804"/>
    </source>
</evidence>
<accession>A0ABU3CI36</accession>
<dbReference type="InterPro" id="IPR013482">
    <property type="entry name" value="Molybde_CF_guanTrfase"/>
</dbReference>
<keyword evidence="7 8" id="KW-0501">Molybdenum cofactor biosynthesis</keyword>
<protein>
    <recommendedName>
        <fullName evidence="8">Probable molybdenum cofactor guanylyltransferase</fullName>
        <shortName evidence="8">MoCo guanylyltransferase</shortName>
        <ecNumber evidence="8">2.7.7.77</ecNumber>
    </recommendedName>
    <alternativeName>
        <fullName evidence="8">GTP:molybdopterin guanylyltransferase</fullName>
    </alternativeName>
    <alternativeName>
        <fullName evidence="8">Mo-MPT guanylyltransferase</fullName>
    </alternativeName>
    <alternativeName>
        <fullName evidence="8">Molybdopterin guanylyltransferase</fullName>
    </alternativeName>
    <alternativeName>
        <fullName evidence="8">Molybdopterin-guanine dinucleotide synthase</fullName>
        <shortName evidence="8">MGD synthase</shortName>
    </alternativeName>
</protein>
<keyword evidence="6 8" id="KW-0342">GTP-binding</keyword>
<sequence>MNPKVKIEAFVLAGGKSSRMGCDKGLMLMEGKPMISYVLKTLKKAGLPVKIIANNPEYNQFGVSVFPDVVKEKGPMGGLLSAFQNTSADVVFLVSCDMPFLTEVGVKNLTSEVDIEEIIAPLVGQGINPLFALYPVKLKKKVEDAIASEELKMTDFILKNKHTLVSSGFSKTTEYFRNINTQEEFREAEKRWNNLI</sequence>
<comment type="caution">
    <text evidence="10">The sequence shown here is derived from an EMBL/GenBank/DDBJ whole genome shotgun (WGS) entry which is preliminary data.</text>
</comment>
<keyword evidence="11" id="KW-1185">Reference proteome</keyword>
<keyword evidence="1 8" id="KW-0963">Cytoplasm</keyword>
<evidence type="ECO:0000256" key="1">
    <source>
        <dbReference type="ARBA" id="ARBA00022490"/>
    </source>
</evidence>
<keyword evidence="4 8" id="KW-0547">Nucleotide-binding</keyword>
<dbReference type="CDD" id="cd02503">
    <property type="entry name" value="MobA"/>
    <property type="match status" value="1"/>
</dbReference>
<comment type="subcellular location">
    <subcellularLocation>
        <location evidence="8">Cytoplasm</location>
    </subcellularLocation>
</comment>
<name>A0ABU3CI36_9FLAO</name>
<keyword evidence="10" id="KW-0548">Nucleotidyltransferase</keyword>
<feature type="binding site" evidence="8">
    <location>
        <position position="97"/>
    </location>
    <ligand>
        <name>GTP</name>
        <dbReference type="ChEBI" id="CHEBI:37565"/>
    </ligand>
</feature>
<keyword evidence="5 8" id="KW-0460">Magnesium</keyword>
<reference evidence="10 11" key="1">
    <citation type="submission" date="2023-09" db="EMBL/GenBank/DDBJ databases">
        <authorList>
            <person name="Rey-Velasco X."/>
        </authorList>
    </citation>
    <scope>NUCLEOTIDE SEQUENCE [LARGE SCALE GENOMIC DNA]</scope>
    <source>
        <strain evidence="10 11">F260</strain>
    </source>
</reference>
<dbReference type="InterPro" id="IPR029044">
    <property type="entry name" value="Nucleotide-diphossugar_trans"/>
</dbReference>
<proteinExistence type="inferred from homology"/>
<feature type="binding site" evidence="8">
    <location>
        <position position="68"/>
    </location>
    <ligand>
        <name>GTP</name>
        <dbReference type="ChEBI" id="CHEBI:37565"/>
    </ligand>
</feature>
<evidence type="ECO:0000256" key="8">
    <source>
        <dbReference type="HAMAP-Rule" id="MF_00316"/>
    </source>
</evidence>
<organism evidence="10 11">
    <name type="scientific">Autumnicola lenta</name>
    <dbReference type="NCBI Taxonomy" id="3075593"/>
    <lineage>
        <taxon>Bacteria</taxon>
        <taxon>Pseudomonadati</taxon>
        <taxon>Bacteroidota</taxon>
        <taxon>Flavobacteriia</taxon>
        <taxon>Flavobacteriales</taxon>
        <taxon>Flavobacteriaceae</taxon>
        <taxon>Autumnicola</taxon>
    </lineage>
</organism>
<dbReference type="EC" id="2.7.7.77" evidence="8"/>
<evidence type="ECO:0000256" key="7">
    <source>
        <dbReference type="ARBA" id="ARBA00023150"/>
    </source>
</evidence>
<gene>
    <name evidence="8" type="primary">mobA</name>
    <name evidence="10" type="ORF">RM545_04920</name>
</gene>
<dbReference type="InterPro" id="IPR025877">
    <property type="entry name" value="MobA-like_NTP_Trfase"/>
</dbReference>
<comment type="catalytic activity">
    <reaction evidence="8">
        <text>Mo-molybdopterin + GTP + H(+) = Mo-molybdopterin guanine dinucleotide + diphosphate</text>
        <dbReference type="Rhea" id="RHEA:34243"/>
        <dbReference type="ChEBI" id="CHEBI:15378"/>
        <dbReference type="ChEBI" id="CHEBI:33019"/>
        <dbReference type="ChEBI" id="CHEBI:37565"/>
        <dbReference type="ChEBI" id="CHEBI:71302"/>
        <dbReference type="ChEBI" id="CHEBI:71310"/>
        <dbReference type="EC" id="2.7.7.77"/>
    </reaction>
</comment>
<evidence type="ECO:0000313" key="11">
    <source>
        <dbReference type="Proteomes" id="UP001245285"/>
    </source>
</evidence>
<evidence type="ECO:0000256" key="4">
    <source>
        <dbReference type="ARBA" id="ARBA00022741"/>
    </source>
</evidence>
<evidence type="ECO:0000256" key="5">
    <source>
        <dbReference type="ARBA" id="ARBA00022842"/>
    </source>
</evidence>
<feature type="binding site" evidence="8">
    <location>
        <begin position="12"/>
        <end position="14"/>
    </location>
    <ligand>
        <name>GTP</name>
        <dbReference type="ChEBI" id="CHEBI:37565"/>
    </ligand>
</feature>
<dbReference type="PANTHER" id="PTHR19136">
    <property type="entry name" value="MOLYBDENUM COFACTOR GUANYLYLTRANSFERASE"/>
    <property type="match status" value="1"/>
</dbReference>
<dbReference type="Pfam" id="PF12804">
    <property type="entry name" value="NTP_transf_3"/>
    <property type="match status" value="1"/>
</dbReference>
<feature type="binding site" evidence="8">
    <location>
        <position position="24"/>
    </location>
    <ligand>
        <name>GTP</name>
        <dbReference type="ChEBI" id="CHEBI:37565"/>
    </ligand>
</feature>
<dbReference type="GO" id="GO:0061603">
    <property type="term" value="F:molybdenum cofactor guanylyltransferase activity"/>
    <property type="evidence" value="ECO:0007669"/>
    <property type="project" value="UniProtKB-EC"/>
</dbReference>
<feature type="domain" description="MobA-like NTP transferase" evidence="9">
    <location>
        <begin position="9"/>
        <end position="150"/>
    </location>
</feature>
<dbReference type="SUPFAM" id="SSF53448">
    <property type="entry name" value="Nucleotide-diphospho-sugar transferases"/>
    <property type="match status" value="1"/>
</dbReference>
<evidence type="ECO:0000256" key="2">
    <source>
        <dbReference type="ARBA" id="ARBA00022679"/>
    </source>
</evidence>
<evidence type="ECO:0000256" key="3">
    <source>
        <dbReference type="ARBA" id="ARBA00022723"/>
    </source>
</evidence>
<dbReference type="PANTHER" id="PTHR19136:SF81">
    <property type="entry name" value="MOLYBDENUM COFACTOR GUANYLYLTRANSFERASE"/>
    <property type="match status" value="1"/>
</dbReference>
<comment type="cofactor">
    <cofactor evidence="8">
        <name>Mg(2+)</name>
        <dbReference type="ChEBI" id="CHEBI:18420"/>
    </cofactor>
</comment>
<feature type="binding site" evidence="8">
    <location>
        <position position="97"/>
    </location>
    <ligand>
        <name>Mg(2+)</name>
        <dbReference type="ChEBI" id="CHEBI:18420"/>
    </ligand>
</feature>
<dbReference type="Proteomes" id="UP001245285">
    <property type="component" value="Unassembled WGS sequence"/>
</dbReference>
<keyword evidence="3 8" id="KW-0479">Metal-binding</keyword>
<keyword evidence="2 8" id="KW-0808">Transferase</keyword>
<evidence type="ECO:0000313" key="10">
    <source>
        <dbReference type="EMBL" id="MDT0646024.1"/>
    </source>
</evidence>